<dbReference type="SUPFAM" id="SSF47473">
    <property type="entry name" value="EF-hand"/>
    <property type="match status" value="1"/>
</dbReference>
<dbReference type="InterPro" id="IPR050145">
    <property type="entry name" value="Centrin_CML-like"/>
</dbReference>
<dbReference type="Gene3D" id="1.10.238.10">
    <property type="entry name" value="EF-hand"/>
    <property type="match status" value="1"/>
</dbReference>
<evidence type="ECO:0000256" key="2">
    <source>
        <dbReference type="ARBA" id="ARBA00022837"/>
    </source>
</evidence>
<evidence type="ECO:0000313" key="4">
    <source>
        <dbReference type="EMBL" id="CAK0910000.1"/>
    </source>
</evidence>
<gene>
    <name evidence="4" type="ORF">PCOR1329_LOCUS84273</name>
</gene>
<evidence type="ECO:0000313" key="5">
    <source>
        <dbReference type="Proteomes" id="UP001189429"/>
    </source>
</evidence>
<keyword evidence="5" id="KW-1185">Reference proteome</keyword>
<accession>A0ABN9YBB0</accession>
<dbReference type="PROSITE" id="PS50222">
    <property type="entry name" value="EF_HAND_2"/>
    <property type="match status" value="2"/>
</dbReference>
<dbReference type="CDD" id="cd00051">
    <property type="entry name" value="EFh"/>
    <property type="match status" value="1"/>
</dbReference>
<dbReference type="SMART" id="SM00054">
    <property type="entry name" value="EFh"/>
    <property type="match status" value="2"/>
</dbReference>
<dbReference type="Proteomes" id="UP001189429">
    <property type="component" value="Unassembled WGS sequence"/>
</dbReference>
<dbReference type="EMBL" id="CAUYUJ010022304">
    <property type="protein sequence ID" value="CAK0910000.1"/>
    <property type="molecule type" value="Genomic_DNA"/>
</dbReference>
<dbReference type="InterPro" id="IPR018247">
    <property type="entry name" value="EF_Hand_1_Ca_BS"/>
</dbReference>
<proteinExistence type="predicted"/>
<comment type="caution">
    <text evidence="4">The sequence shown here is derived from an EMBL/GenBank/DDBJ whole genome shotgun (WGS) entry which is preliminary data.</text>
</comment>
<dbReference type="InterPro" id="IPR002048">
    <property type="entry name" value="EF_hand_dom"/>
</dbReference>
<feature type="domain" description="EF-hand" evidence="3">
    <location>
        <begin position="8"/>
        <end position="43"/>
    </location>
</feature>
<feature type="domain" description="EF-hand" evidence="3">
    <location>
        <begin position="44"/>
        <end position="76"/>
    </location>
</feature>
<dbReference type="PROSITE" id="PS00018">
    <property type="entry name" value="EF_HAND_1"/>
    <property type="match status" value="1"/>
</dbReference>
<name>A0ABN9YBB0_9DINO</name>
<organism evidence="4 5">
    <name type="scientific">Prorocentrum cordatum</name>
    <dbReference type="NCBI Taxonomy" id="2364126"/>
    <lineage>
        <taxon>Eukaryota</taxon>
        <taxon>Sar</taxon>
        <taxon>Alveolata</taxon>
        <taxon>Dinophyceae</taxon>
        <taxon>Prorocentrales</taxon>
        <taxon>Prorocentraceae</taxon>
        <taxon>Prorocentrum</taxon>
    </lineage>
</organism>
<keyword evidence="1" id="KW-0677">Repeat</keyword>
<sequence>MAATRIKMHDDLIQKTFHRFDVDNSGFITRENLKQVLGDVFKEEEVDSIMADLDTSHDGQISYEEFFEYITHPEAHSNHHDIAAAVVDHHVSQSEDPEEIAVSEHVAHSVQYGSSPWDGRQRGAACLRTAYWEPT</sequence>
<dbReference type="Pfam" id="PF13499">
    <property type="entry name" value="EF-hand_7"/>
    <property type="match status" value="1"/>
</dbReference>
<keyword evidence="2" id="KW-0106">Calcium</keyword>
<protein>
    <recommendedName>
        <fullName evidence="3">EF-hand domain-containing protein</fullName>
    </recommendedName>
</protein>
<evidence type="ECO:0000256" key="1">
    <source>
        <dbReference type="ARBA" id="ARBA00022737"/>
    </source>
</evidence>
<reference evidence="4" key="1">
    <citation type="submission" date="2023-10" db="EMBL/GenBank/DDBJ databases">
        <authorList>
            <person name="Chen Y."/>
            <person name="Shah S."/>
            <person name="Dougan E. K."/>
            <person name="Thang M."/>
            <person name="Chan C."/>
        </authorList>
    </citation>
    <scope>NUCLEOTIDE SEQUENCE [LARGE SCALE GENOMIC DNA]</scope>
</reference>
<evidence type="ECO:0000259" key="3">
    <source>
        <dbReference type="PROSITE" id="PS50222"/>
    </source>
</evidence>
<dbReference type="PANTHER" id="PTHR23050">
    <property type="entry name" value="CALCIUM BINDING PROTEIN"/>
    <property type="match status" value="1"/>
</dbReference>
<dbReference type="InterPro" id="IPR011992">
    <property type="entry name" value="EF-hand-dom_pair"/>
</dbReference>